<sequence>MLKALLLILATAYSLQPNEDDVSCTLDDGSIGECVPHHLCDINRFTVETGLAFITIYRNKSSPCLSYLDTCCPVPAERPPENPITPKRVLQTPRTGCGWRNSQGVDLRTTGEKDGEAKFGEFPWMVAVMEIKPVNPVQPEGPKQVVYVGGGSLISLNIVLTAAHIVARAKSLRIRAGEWDTQTTKEIYPFQDRDVASVEIHKDFNGANLFFDVALLFLTRPVDSAPHVGVACLPSPQDYALHGTRCFATGWGKEKFGKEGHYQTILRKVELPVVEHNACQTLLRMTRLSKHFKLHSSFICAGGERGPEICKGDGGSPLSCPIEAGSDRYMQSGIAAWRIGCGDEGNPGTYGNVAYLRDWIDEKVIANGFSTQSYIISYIYDIIS</sequence>
<dbReference type="PRINTS" id="PR00722">
    <property type="entry name" value="CHYMOTRYPSIN"/>
</dbReference>
<dbReference type="InterPro" id="IPR001314">
    <property type="entry name" value="Peptidase_S1A"/>
</dbReference>
<dbReference type="PANTHER" id="PTHR24258">
    <property type="entry name" value="SERINE PROTEASE-RELATED"/>
    <property type="match status" value="1"/>
</dbReference>
<comment type="caution">
    <text evidence="8">The sequence shown here is derived from an EMBL/GenBank/DDBJ whole genome shotgun (WGS) entry which is preliminary data.</text>
</comment>
<dbReference type="InterPro" id="IPR043504">
    <property type="entry name" value="Peptidase_S1_PA_chymotrypsin"/>
</dbReference>
<name>A0A8S1BN76_ARCPL</name>
<reference evidence="8 9" key="1">
    <citation type="submission" date="2020-04" db="EMBL/GenBank/DDBJ databases">
        <authorList>
            <person name="Wallbank WR R."/>
            <person name="Pardo Diaz C."/>
            <person name="Kozak K."/>
            <person name="Martin S."/>
            <person name="Jiggins C."/>
            <person name="Moest M."/>
            <person name="Warren A I."/>
            <person name="Byers J.R.P. K."/>
            <person name="Montejo-Kovacevich G."/>
            <person name="Yen C E."/>
        </authorList>
    </citation>
    <scope>NUCLEOTIDE SEQUENCE [LARGE SCALE GENOMIC DNA]</scope>
</reference>
<gene>
    <name evidence="8" type="ORF">APLA_LOCUS17349</name>
</gene>
<evidence type="ECO:0000256" key="5">
    <source>
        <dbReference type="ARBA" id="ARBA00076468"/>
    </source>
</evidence>
<dbReference type="InterPro" id="IPR001254">
    <property type="entry name" value="Trypsin_dom"/>
</dbReference>
<dbReference type="GO" id="GO:0006508">
    <property type="term" value="P:proteolysis"/>
    <property type="evidence" value="ECO:0007669"/>
    <property type="project" value="InterPro"/>
</dbReference>
<dbReference type="Proteomes" id="UP000494256">
    <property type="component" value="Unassembled WGS sequence"/>
</dbReference>
<accession>A0A8S1BN76</accession>
<dbReference type="GO" id="GO:0005576">
    <property type="term" value="C:extracellular region"/>
    <property type="evidence" value="ECO:0007669"/>
    <property type="project" value="UniProtKB-SubCell"/>
</dbReference>
<feature type="signal peptide" evidence="6">
    <location>
        <begin position="1"/>
        <end position="17"/>
    </location>
</feature>
<dbReference type="CDD" id="cd00190">
    <property type="entry name" value="Tryp_SPc"/>
    <property type="match status" value="1"/>
</dbReference>
<evidence type="ECO:0000313" key="9">
    <source>
        <dbReference type="Proteomes" id="UP000494256"/>
    </source>
</evidence>
<dbReference type="SUPFAM" id="SSF50494">
    <property type="entry name" value="Trypsin-like serine proteases"/>
    <property type="match status" value="1"/>
</dbReference>
<keyword evidence="2" id="KW-0964">Secreted</keyword>
<organism evidence="8 9">
    <name type="scientific">Arctia plantaginis</name>
    <name type="common">Wood tiger moth</name>
    <name type="synonym">Phalaena plantaginis</name>
    <dbReference type="NCBI Taxonomy" id="874455"/>
    <lineage>
        <taxon>Eukaryota</taxon>
        <taxon>Metazoa</taxon>
        <taxon>Ecdysozoa</taxon>
        <taxon>Arthropoda</taxon>
        <taxon>Hexapoda</taxon>
        <taxon>Insecta</taxon>
        <taxon>Pterygota</taxon>
        <taxon>Neoptera</taxon>
        <taxon>Endopterygota</taxon>
        <taxon>Lepidoptera</taxon>
        <taxon>Glossata</taxon>
        <taxon>Ditrysia</taxon>
        <taxon>Noctuoidea</taxon>
        <taxon>Erebidae</taxon>
        <taxon>Arctiinae</taxon>
        <taxon>Arctia</taxon>
    </lineage>
</organism>
<feature type="chain" id="PRO_5035881623" description="Phenoloxidase-activating factor 2" evidence="6">
    <location>
        <begin position="18"/>
        <end position="384"/>
    </location>
</feature>
<evidence type="ECO:0000256" key="2">
    <source>
        <dbReference type="ARBA" id="ARBA00022525"/>
    </source>
</evidence>
<evidence type="ECO:0000256" key="6">
    <source>
        <dbReference type="SAM" id="SignalP"/>
    </source>
</evidence>
<feature type="domain" description="Peptidase S1" evidence="7">
    <location>
        <begin position="109"/>
        <end position="365"/>
    </location>
</feature>
<keyword evidence="3" id="KW-1015">Disulfide bond</keyword>
<keyword evidence="6" id="KW-0732">Signal</keyword>
<dbReference type="InterPro" id="IPR041515">
    <property type="entry name" value="PPAF-2-like_Clip"/>
</dbReference>
<evidence type="ECO:0000256" key="1">
    <source>
        <dbReference type="ARBA" id="ARBA00004613"/>
    </source>
</evidence>
<dbReference type="AlphaFoldDB" id="A0A8S1BN76"/>
<dbReference type="PANTHER" id="PTHR24258:SF129">
    <property type="entry name" value="LP15124P-RELATED"/>
    <property type="match status" value="1"/>
</dbReference>
<dbReference type="Gene3D" id="2.40.10.10">
    <property type="entry name" value="Trypsin-like serine proteases"/>
    <property type="match status" value="1"/>
</dbReference>
<dbReference type="EMBL" id="CADEBD010000959">
    <property type="protein sequence ID" value="CAB3261179.1"/>
    <property type="molecule type" value="Genomic_DNA"/>
</dbReference>
<evidence type="ECO:0000313" key="8">
    <source>
        <dbReference type="EMBL" id="CAB3261179.1"/>
    </source>
</evidence>
<proteinExistence type="predicted"/>
<dbReference type="Pfam" id="PF00089">
    <property type="entry name" value="Trypsin"/>
    <property type="match status" value="1"/>
</dbReference>
<dbReference type="GO" id="GO:0004252">
    <property type="term" value="F:serine-type endopeptidase activity"/>
    <property type="evidence" value="ECO:0007669"/>
    <property type="project" value="InterPro"/>
</dbReference>
<dbReference type="InterPro" id="IPR009003">
    <property type="entry name" value="Peptidase_S1_PA"/>
</dbReference>
<dbReference type="Pfam" id="PF18322">
    <property type="entry name" value="CLIP_1"/>
    <property type="match status" value="1"/>
</dbReference>
<evidence type="ECO:0000259" key="7">
    <source>
        <dbReference type="PROSITE" id="PS50240"/>
    </source>
</evidence>
<comment type="subcellular location">
    <subcellularLocation>
        <location evidence="1">Secreted</location>
    </subcellularLocation>
</comment>
<dbReference type="PROSITE" id="PS50240">
    <property type="entry name" value="TRYPSIN_DOM"/>
    <property type="match status" value="1"/>
</dbReference>
<evidence type="ECO:0000256" key="3">
    <source>
        <dbReference type="ARBA" id="ARBA00023157"/>
    </source>
</evidence>
<dbReference type="FunFam" id="2.40.10.10:FF:000038">
    <property type="entry name" value="Serine protease"/>
    <property type="match status" value="1"/>
</dbReference>
<dbReference type="SMART" id="SM00020">
    <property type="entry name" value="Tryp_SPc"/>
    <property type="match status" value="1"/>
</dbReference>
<dbReference type="OrthoDB" id="9046662at2759"/>
<evidence type="ECO:0000256" key="4">
    <source>
        <dbReference type="ARBA" id="ARBA00068096"/>
    </source>
</evidence>
<protein>
    <recommendedName>
        <fullName evidence="4">Phenoloxidase-activating factor 2</fullName>
    </recommendedName>
    <alternativeName>
        <fullName evidence="5">Prophenoloxidase-activating factor II</fullName>
    </alternativeName>
</protein>